<protein>
    <recommendedName>
        <fullName evidence="4">C-type lectin domain-containing protein</fullName>
    </recommendedName>
</protein>
<reference evidence="5" key="2">
    <citation type="submission" date="2025-08" db="UniProtKB">
        <authorList>
            <consortium name="Ensembl"/>
        </authorList>
    </citation>
    <scope>IDENTIFICATION</scope>
</reference>
<dbReference type="PANTHER" id="PTHR22803">
    <property type="entry name" value="MANNOSE, PHOSPHOLIPASE, LECTIN RECEPTOR RELATED"/>
    <property type="match status" value="1"/>
</dbReference>
<reference evidence="5 6" key="1">
    <citation type="submission" date="2019-04" db="EMBL/GenBank/DDBJ databases">
        <authorList>
            <consortium name="Wellcome Sanger Institute Data Sharing"/>
        </authorList>
    </citation>
    <scope>NUCLEOTIDE SEQUENCE [LARGE SCALE GENOMIC DNA]</scope>
</reference>
<organism evidence="5 6">
    <name type="scientific">Scleropages formosus</name>
    <name type="common">Asian bonytongue</name>
    <name type="synonym">Osteoglossum formosum</name>
    <dbReference type="NCBI Taxonomy" id="113540"/>
    <lineage>
        <taxon>Eukaryota</taxon>
        <taxon>Metazoa</taxon>
        <taxon>Chordata</taxon>
        <taxon>Craniata</taxon>
        <taxon>Vertebrata</taxon>
        <taxon>Euteleostomi</taxon>
        <taxon>Actinopterygii</taxon>
        <taxon>Neopterygii</taxon>
        <taxon>Teleostei</taxon>
        <taxon>Osteoglossocephala</taxon>
        <taxon>Osteoglossomorpha</taxon>
        <taxon>Osteoglossiformes</taxon>
        <taxon>Osteoglossidae</taxon>
        <taxon>Scleropages</taxon>
    </lineage>
</organism>
<dbReference type="SUPFAM" id="SSF56436">
    <property type="entry name" value="C-type lectin-like"/>
    <property type="match status" value="1"/>
</dbReference>
<evidence type="ECO:0000313" key="6">
    <source>
        <dbReference type="Proteomes" id="UP000694397"/>
    </source>
</evidence>
<dbReference type="Proteomes" id="UP000694397">
    <property type="component" value="Chromosome 6"/>
</dbReference>
<dbReference type="InterPro" id="IPR033989">
    <property type="entry name" value="CD209-like_CTLD"/>
</dbReference>
<keyword evidence="3" id="KW-0472">Membrane</keyword>
<dbReference type="InterPro" id="IPR016186">
    <property type="entry name" value="C-type_lectin-like/link_sf"/>
</dbReference>
<name>A0A8C9S0C6_SCLFO</name>
<evidence type="ECO:0000313" key="5">
    <source>
        <dbReference type="Ensembl" id="ENSSFOP00015023175.1"/>
    </source>
</evidence>
<keyword evidence="1" id="KW-0430">Lectin</keyword>
<gene>
    <name evidence="5" type="primary">asgrl1</name>
</gene>
<evidence type="ECO:0000256" key="3">
    <source>
        <dbReference type="SAM" id="Phobius"/>
    </source>
</evidence>
<reference evidence="5" key="3">
    <citation type="submission" date="2025-09" db="UniProtKB">
        <authorList>
            <consortium name="Ensembl"/>
        </authorList>
    </citation>
    <scope>IDENTIFICATION</scope>
</reference>
<dbReference type="InterPro" id="IPR016187">
    <property type="entry name" value="CTDL_fold"/>
</dbReference>
<dbReference type="PROSITE" id="PS50041">
    <property type="entry name" value="C_TYPE_LECTIN_2"/>
    <property type="match status" value="1"/>
</dbReference>
<dbReference type="InterPro" id="IPR018378">
    <property type="entry name" value="C-type_lectin_CS"/>
</dbReference>
<dbReference type="Ensembl" id="ENSSFOT00015023430.2">
    <property type="protein sequence ID" value="ENSSFOP00015023175.1"/>
    <property type="gene ID" value="ENSSFOG00015014914.2"/>
</dbReference>
<evidence type="ECO:0000256" key="2">
    <source>
        <dbReference type="ARBA" id="ARBA00023157"/>
    </source>
</evidence>
<dbReference type="PROSITE" id="PS00615">
    <property type="entry name" value="C_TYPE_LECTIN_1"/>
    <property type="match status" value="1"/>
</dbReference>
<dbReference type="CDD" id="cd03590">
    <property type="entry name" value="CLECT_DC-SIGN_like"/>
    <property type="match status" value="1"/>
</dbReference>
<dbReference type="OrthoDB" id="8935730at2759"/>
<evidence type="ECO:0000259" key="4">
    <source>
        <dbReference type="PROSITE" id="PS50041"/>
    </source>
</evidence>
<keyword evidence="3" id="KW-0812">Transmembrane</keyword>
<proteinExistence type="predicted"/>
<sequence length="259" mass="29951">MDSFEYEKFSPANLETIHKGRGLTIRGVSRRKLITVGVMYGILLLLVLILLLLTEVKFSQLSGQMKDMKRLLDSNKSPLSSEALSLKGAEEKVLTNDKWIRHKGSSYLLTTFKLTWHNSEMFCLREGGHLLTINTAEEQKYINSVQRPDNYWIGLIERENEGEWSWVDGTDFSSTPHFWAENQPDEWRLAADGEDCGEIIPRGLWNDAQCSLHHNFICEKEEDDLQQVRREDWRGLHALILFGNVCVLVVWSRRRTGQL</sequence>
<dbReference type="GO" id="GO:0030246">
    <property type="term" value="F:carbohydrate binding"/>
    <property type="evidence" value="ECO:0007669"/>
    <property type="project" value="UniProtKB-KW"/>
</dbReference>
<dbReference type="SMART" id="SM00034">
    <property type="entry name" value="CLECT"/>
    <property type="match status" value="1"/>
</dbReference>
<evidence type="ECO:0000256" key="1">
    <source>
        <dbReference type="ARBA" id="ARBA00022734"/>
    </source>
</evidence>
<accession>A0A8C9S0C6</accession>
<dbReference type="AlphaFoldDB" id="A0A8C9S0C6"/>
<keyword evidence="3" id="KW-1133">Transmembrane helix</keyword>
<dbReference type="GeneTree" id="ENSGT01030000234575"/>
<keyword evidence="6" id="KW-1185">Reference proteome</keyword>
<dbReference type="Pfam" id="PF00059">
    <property type="entry name" value="Lectin_C"/>
    <property type="match status" value="1"/>
</dbReference>
<feature type="domain" description="C-type lectin" evidence="4">
    <location>
        <begin position="102"/>
        <end position="219"/>
    </location>
</feature>
<dbReference type="InterPro" id="IPR001304">
    <property type="entry name" value="C-type_lectin-like"/>
</dbReference>
<feature type="transmembrane region" description="Helical" evidence="3">
    <location>
        <begin position="33"/>
        <end position="53"/>
    </location>
</feature>
<dbReference type="InterPro" id="IPR050111">
    <property type="entry name" value="C-type_lectin/snaclec_domain"/>
</dbReference>
<keyword evidence="2" id="KW-1015">Disulfide bond</keyword>
<dbReference type="Gene3D" id="3.10.100.10">
    <property type="entry name" value="Mannose-Binding Protein A, subunit A"/>
    <property type="match status" value="1"/>
</dbReference>